<organism evidence="10 11">
    <name type="scientific">Scytalidium lignicola</name>
    <name type="common">Hyphomycete</name>
    <dbReference type="NCBI Taxonomy" id="5539"/>
    <lineage>
        <taxon>Eukaryota</taxon>
        <taxon>Fungi</taxon>
        <taxon>Dikarya</taxon>
        <taxon>Ascomycota</taxon>
        <taxon>Pezizomycotina</taxon>
        <taxon>Leotiomycetes</taxon>
        <taxon>Leotiomycetes incertae sedis</taxon>
        <taxon>Scytalidium</taxon>
    </lineage>
</organism>
<proteinExistence type="inferred from homology"/>
<dbReference type="GO" id="GO:0000272">
    <property type="term" value="P:polysaccharide catabolic process"/>
    <property type="evidence" value="ECO:0007669"/>
    <property type="project" value="TreeGrafter"/>
</dbReference>
<dbReference type="CDD" id="cd14792">
    <property type="entry name" value="GH27"/>
    <property type="match status" value="1"/>
</dbReference>
<dbReference type="PRINTS" id="PR00740">
    <property type="entry name" value="GLHYDRLASE27"/>
</dbReference>
<evidence type="ECO:0000256" key="2">
    <source>
        <dbReference type="ARBA" id="ARBA00009743"/>
    </source>
</evidence>
<evidence type="ECO:0000313" key="11">
    <source>
        <dbReference type="Proteomes" id="UP000258309"/>
    </source>
</evidence>
<dbReference type="PANTHER" id="PTHR36845">
    <property type="entry name" value="HYDROLASE, PUTATIVE (AFU_ORTHOLOGUE AFUA_7G05090)-RELATED"/>
    <property type="match status" value="1"/>
</dbReference>
<comment type="similarity">
    <text evidence="7">Belongs to the glycosyl hydrolase 88 family.</text>
</comment>
<protein>
    <recommendedName>
        <fullName evidence="3 8">Alpha-galactosidase</fullName>
        <ecNumber evidence="3 8">3.2.1.22</ecNumber>
    </recommendedName>
    <alternativeName>
        <fullName evidence="8">Melibiase</fullName>
    </alternativeName>
</protein>
<evidence type="ECO:0000313" key="10">
    <source>
        <dbReference type="EMBL" id="RFU26838.1"/>
    </source>
</evidence>
<name>A0A3E2H0E4_SCYLI</name>
<dbReference type="Pfam" id="PF16499">
    <property type="entry name" value="Melibiase_2"/>
    <property type="match status" value="1"/>
</dbReference>
<sequence length="891" mass="99811">MTTKKDRPSRLKRPVNPSPALINVLNDAAEDRVPYKKIKLGRQSLGLVETPKWVTTSLINSLYSESVTAKLWKVASQGIGKSEPPNLYPEYTEPGRFMIAPWAKKAWDLERDPRAYSSLLVAGNSLACRFNERVGSLRSWDVCITKRYSFTDPSKDFLVIIDNMMNLDMLFWVAKETANHRLYEIAVAHAKTTQRHHIRSDNSTFHVVNYDTVTGQPKDTFTNQGYNDSSCWSRGQAWGILGFVQTFHWTGDESFLETACSLADFFITHLPDDKVPSWDFSVPVTETTPRDTSAAMIAACGMLSIHNVMRLKSSQKINLDDGSEENYYLTTSLQMVQATLTKYLNRPALRLHISESETLLPTWHDHSSVSHPEAQQPGTVTSLADIQMNGTHSEHISGDTILSGATINNYEYAPRRWADHGFTRVLRLQAIPEFQGETERYFTGIVNGIKADSGTPNITTHTFSYVSKFAQLVDVANYCARMQNQWSIIWLYAFAALWTTTPSYGLGHGSSSGNTPQMGWDTWNAYKAVYNVSIIESTVKLFEDLGLKAAGYEYIILDDGWSAMTRTADGYLQANSTTFPDGMKALVDYVHSHGLKLGLYGDSGTMTCEFRPGSWGYEQRDTLTLASWEVDYWKYDNCGGFAAMVDSPEVRFGVMNDALLLSGREIVYAVCEWGYQFPWHWGGNIGHSYRMSGDITGTFNNETGCACKTAYCLNTGYTGCSVTTIIRKMREISQYQSPGHFADMDMLEIGNTNMTLYQQQTHFAFWSALKSPLIIGADINSLSKESISILTNREIIGINQDPLGTAVNYIGSASIEDSVQVWAGRLQDGNVVLLFNEKSYAQNAALSFNNLGLGIPTPRNVRELWSGKNWSKVSKVNIVLEPYQTLVFKLQ</sequence>
<keyword evidence="11" id="KW-1185">Reference proteome</keyword>
<evidence type="ECO:0000256" key="3">
    <source>
        <dbReference type="ARBA" id="ARBA00012755"/>
    </source>
</evidence>
<dbReference type="InterPro" id="IPR013785">
    <property type="entry name" value="Aldolase_TIM"/>
</dbReference>
<dbReference type="InterPro" id="IPR013780">
    <property type="entry name" value="Glyco_hydro_b"/>
</dbReference>
<feature type="non-terminal residue" evidence="10">
    <location>
        <position position="891"/>
    </location>
</feature>
<keyword evidence="6 8" id="KW-0326">Glycosidase</keyword>
<evidence type="ECO:0000256" key="6">
    <source>
        <dbReference type="ARBA" id="ARBA00023295"/>
    </source>
</evidence>
<dbReference type="Gene3D" id="1.50.10.10">
    <property type="match status" value="1"/>
</dbReference>
<keyword evidence="8" id="KW-1015">Disulfide bond</keyword>
<evidence type="ECO:0000256" key="1">
    <source>
        <dbReference type="ARBA" id="ARBA00001255"/>
    </source>
</evidence>
<dbReference type="Proteomes" id="UP000258309">
    <property type="component" value="Unassembled WGS sequence"/>
</dbReference>
<feature type="non-terminal residue" evidence="10">
    <location>
        <position position="1"/>
    </location>
</feature>
<dbReference type="Pfam" id="PF17801">
    <property type="entry name" value="Melibiase_C"/>
    <property type="match status" value="1"/>
</dbReference>
<dbReference type="EC" id="3.2.1.22" evidence="3 8"/>
<dbReference type="SUPFAM" id="SSF48208">
    <property type="entry name" value="Six-hairpin glycosidases"/>
    <property type="match status" value="1"/>
</dbReference>
<dbReference type="STRING" id="5539.A0A3E2H0E4"/>
<keyword evidence="5 8" id="KW-0378">Hydrolase</keyword>
<dbReference type="InterPro" id="IPR052369">
    <property type="entry name" value="UG_Glycosaminoglycan_Hydrolase"/>
</dbReference>
<evidence type="ECO:0000256" key="4">
    <source>
        <dbReference type="ARBA" id="ARBA00022729"/>
    </source>
</evidence>
<dbReference type="OrthoDB" id="5795902at2759"/>
<comment type="similarity">
    <text evidence="2 8">Belongs to the glycosyl hydrolase 27 family.</text>
</comment>
<dbReference type="FunFam" id="3.20.20.70:FF:000286">
    <property type="entry name" value="Alpha-galactosidase"/>
    <property type="match status" value="1"/>
</dbReference>
<dbReference type="EMBL" id="NCSJ02000237">
    <property type="protein sequence ID" value="RFU26838.1"/>
    <property type="molecule type" value="Genomic_DNA"/>
</dbReference>
<dbReference type="AlphaFoldDB" id="A0A3E2H0E4"/>
<dbReference type="InterPro" id="IPR008928">
    <property type="entry name" value="6-hairpin_glycosidase_sf"/>
</dbReference>
<keyword evidence="4" id="KW-0732">Signal</keyword>
<evidence type="ECO:0000256" key="7">
    <source>
        <dbReference type="ARBA" id="ARBA00038358"/>
    </source>
</evidence>
<dbReference type="SUPFAM" id="SSF51445">
    <property type="entry name" value="(Trans)glycosidases"/>
    <property type="match status" value="1"/>
</dbReference>
<comment type="catalytic activity">
    <reaction evidence="1 8">
        <text>Hydrolysis of terminal, non-reducing alpha-D-galactose residues in alpha-D-galactosides, including galactose oligosaccharides, galactomannans and galactolipids.</text>
        <dbReference type="EC" id="3.2.1.22"/>
    </reaction>
</comment>
<dbReference type="Gene3D" id="2.60.40.1180">
    <property type="entry name" value="Golgi alpha-mannosidase II"/>
    <property type="match status" value="1"/>
</dbReference>
<comment type="caution">
    <text evidence="10">The sequence shown here is derived from an EMBL/GenBank/DDBJ whole genome shotgun (WGS) entry which is preliminary data.</text>
</comment>
<dbReference type="InterPro" id="IPR041233">
    <property type="entry name" value="Melibiase_C"/>
</dbReference>
<reference evidence="10 11" key="1">
    <citation type="submission" date="2018-05" db="EMBL/GenBank/DDBJ databases">
        <title>Draft genome sequence of Scytalidium lignicola DSM 105466, a ubiquitous saprotrophic fungus.</title>
        <authorList>
            <person name="Buettner E."/>
            <person name="Gebauer A.M."/>
            <person name="Hofrichter M."/>
            <person name="Liers C."/>
            <person name="Kellner H."/>
        </authorList>
    </citation>
    <scope>NUCLEOTIDE SEQUENCE [LARGE SCALE GENOMIC DNA]</scope>
    <source>
        <strain evidence="10 11">DSM 105466</strain>
    </source>
</reference>
<evidence type="ECO:0000256" key="8">
    <source>
        <dbReference type="RuleBase" id="RU361168"/>
    </source>
</evidence>
<dbReference type="InterPro" id="IPR017853">
    <property type="entry name" value="GH"/>
</dbReference>
<evidence type="ECO:0000259" key="9">
    <source>
        <dbReference type="Pfam" id="PF17801"/>
    </source>
</evidence>
<dbReference type="GO" id="GO:0004557">
    <property type="term" value="F:alpha-galactosidase activity"/>
    <property type="evidence" value="ECO:0007669"/>
    <property type="project" value="UniProtKB-EC"/>
</dbReference>
<feature type="domain" description="Alpha galactosidase C-terminal" evidence="9">
    <location>
        <begin position="817"/>
        <end position="890"/>
    </location>
</feature>
<evidence type="ECO:0000256" key="5">
    <source>
        <dbReference type="ARBA" id="ARBA00022801"/>
    </source>
</evidence>
<dbReference type="InterPro" id="IPR002241">
    <property type="entry name" value="Glyco_hydro_27"/>
</dbReference>
<dbReference type="PANTHER" id="PTHR36845:SF1">
    <property type="entry name" value="HYDROLASE, PUTATIVE (AFU_ORTHOLOGUE AFUA_7G05090)-RELATED"/>
    <property type="match status" value="1"/>
</dbReference>
<dbReference type="SUPFAM" id="SSF51011">
    <property type="entry name" value="Glycosyl hydrolase domain"/>
    <property type="match status" value="1"/>
</dbReference>
<accession>A0A3E2H0E4</accession>
<gene>
    <name evidence="10" type="ORF">B7463_g9499</name>
</gene>
<dbReference type="Gene3D" id="3.20.20.70">
    <property type="entry name" value="Aldolase class I"/>
    <property type="match status" value="1"/>
</dbReference>
<dbReference type="GO" id="GO:0052757">
    <property type="term" value="F:chondroitin hydrolase activity"/>
    <property type="evidence" value="ECO:0007669"/>
    <property type="project" value="TreeGrafter"/>
</dbReference>
<dbReference type="InterPro" id="IPR012341">
    <property type="entry name" value="6hp_glycosidase-like_sf"/>
</dbReference>